<evidence type="ECO:0000313" key="1">
    <source>
        <dbReference type="EMBL" id="GBF33308.1"/>
    </source>
</evidence>
<accession>A0A2L2XAV5</accession>
<evidence type="ECO:0000313" key="2">
    <source>
        <dbReference type="Proteomes" id="UP000239549"/>
    </source>
</evidence>
<protein>
    <submittedName>
        <fullName evidence="1">Uncharacterized protein</fullName>
    </submittedName>
</protein>
<dbReference type="AlphaFoldDB" id="A0A2L2XAV5"/>
<keyword evidence="2" id="KW-1185">Reference proteome</keyword>
<dbReference type="Proteomes" id="UP000239549">
    <property type="component" value="Unassembled WGS sequence"/>
</dbReference>
<proteinExistence type="predicted"/>
<organism evidence="1 2">
    <name type="scientific">Desulfocucumis palustris</name>
    <dbReference type="NCBI Taxonomy" id="1898651"/>
    <lineage>
        <taxon>Bacteria</taxon>
        <taxon>Bacillati</taxon>
        <taxon>Bacillota</taxon>
        <taxon>Clostridia</taxon>
        <taxon>Eubacteriales</taxon>
        <taxon>Desulfocucumaceae</taxon>
        <taxon>Desulfocucumis</taxon>
    </lineage>
</organism>
<reference evidence="2" key="1">
    <citation type="submission" date="2018-02" db="EMBL/GenBank/DDBJ databases">
        <title>Genome sequence of Desulfocucumis palustris strain NAW-5.</title>
        <authorList>
            <person name="Watanabe M."/>
            <person name="Kojima H."/>
            <person name="Fukui M."/>
        </authorList>
    </citation>
    <scope>NUCLEOTIDE SEQUENCE [LARGE SCALE GENOMIC DNA]</scope>
    <source>
        <strain evidence="2">NAW-5</strain>
    </source>
</reference>
<name>A0A2L2XAV5_9FIRM</name>
<comment type="caution">
    <text evidence="1">The sequence shown here is derived from an EMBL/GenBank/DDBJ whole genome shotgun (WGS) entry which is preliminary data.</text>
</comment>
<gene>
    <name evidence="1" type="ORF">DCCM_2407</name>
</gene>
<sequence>MTGDGHGRQAASGARVASRSAWLITAGLLPWFIIAGNTESGFTGKLQCPCQNIAFTG</sequence>
<dbReference type="EMBL" id="BFAV01000092">
    <property type="protein sequence ID" value="GBF33308.1"/>
    <property type="molecule type" value="Genomic_DNA"/>
</dbReference>